<dbReference type="InterPro" id="IPR002861">
    <property type="entry name" value="Reeler_dom"/>
</dbReference>
<evidence type="ECO:0000256" key="1">
    <source>
        <dbReference type="SAM" id="MobiDB-lite"/>
    </source>
</evidence>
<name>A0A9N8ZU48_9GLOM</name>
<evidence type="ECO:0000313" key="5">
    <source>
        <dbReference type="Proteomes" id="UP000789342"/>
    </source>
</evidence>
<dbReference type="AlphaFoldDB" id="A0A9N8ZU48"/>
<feature type="transmembrane region" description="Helical" evidence="2">
    <location>
        <begin position="12"/>
        <end position="31"/>
    </location>
</feature>
<dbReference type="Pfam" id="PF02014">
    <property type="entry name" value="Reeler"/>
    <property type="match status" value="1"/>
</dbReference>
<keyword evidence="2" id="KW-1133">Transmembrane helix</keyword>
<dbReference type="Gene3D" id="2.60.40.4060">
    <property type="entry name" value="Reeler domain"/>
    <property type="match status" value="1"/>
</dbReference>
<evidence type="ECO:0000256" key="2">
    <source>
        <dbReference type="SAM" id="Phobius"/>
    </source>
</evidence>
<dbReference type="Proteomes" id="UP000789342">
    <property type="component" value="Unassembled WGS sequence"/>
</dbReference>
<keyword evidence="5" id="KW-1185">Reference proteome</keyword>
<dbReference type="EMBL" id="CAJVPV010001757">
    <property type="protein sequence ID" value="CAG8507299.1"/>
    <property type="molecule type" value="Genomic_DNA"/>
</dbReference>
<proteinExistence type="predicted"/>
<keyword evidence="2" id="KW-0812">Transmembrane</keyword>
<feature type="domain" description="Reelin" evidence="3">
    <location>
        <begin position="96"/>
        <end position="199"/>
    </location>
</feature>
<sequence>MRVPLWNPLATTFFGNICSKLFIILVLWCLVPGDSSRNFFNVVNSLIVDSDATRNSIDPSFEDIKTRRERINLKGICYADNYSSKCHIACTRVSLPCTISSSSSSYIPGGKPLIVKIDIDEDIDGMMVYAVHSHNVNIKVGSWSRTNKSDYMIYDECTGHRPGKDQTLISHERIHQNTKLTWFPPSNSKGSIIFRVLLVRLSSRAGYDIHEKHVRVSIRSTTNTTITTTGSSVSQTGSHTISSTSSESSSGNTGSSTPLSEPTNDSCDYVYGAPTPQPLSCSAAIGRIDEVMKGMMDFIQSTGSNLDI</sequence>
<feature type="region of interest" description="Disordered" evidence="1">
    <location>
        <begin position="226"/>
        <end position="271"/>
    </location>
</feature>
<evidence type="ECO:0000313" key="4">
    <source>
        <dbReference type="EMBL" id="CAG8507299.1"/>
    </source>
</evidence>
<organism evidence="4 5">
    <name type="scientific">Acaulospora morrowiae</name>
    <dbReference type="NCBI Taxonomy" id="94023"/>
    <lineage>
        <taxon>Eukaryota</taxon>
        <taxon>Fungi</taxon>
        <taxon>Fungi incertae sedis</taxon>
        <taxon>Mucoromycota</taxon>
        <taxon>Glomeromycotina</taxon>
        <taxon>Glomeromycetes</taxon>
        <taxon>Diversisporales</taxon>
        <taxon>Acaulosporaceae</taxon>
        <taxon>Acaulospora</taxon>
    </lineage>
</organism>
<evidence type="ECO:0000259" key="3">
    <source>
        <dbReference type="Pfam" id="PF02014"/>
    </source>
</evidence>
<feature type="compositionally biased region" description="Low complexity" evidence="1">
    <location>
        <begin position="226"/>
        <end position="260"/>
    </location>
</feature>
<protein>
    <submittedName>
        <fullName evidence="4">9359_t:CDS:1</fullName>
    </submittedName>
</protein>
<comment type="caution">
    <text evidence="4">The sequence shown here is derived from an EMBL/GenBank/DDBJ whole genome shotgun (WGS) entry which is preliminary data.</text>
</comment>
<gene>
    <name evidence="4" type="ORF">AMORRO_LOCUS3552</name>
</gene>
<dbReference type="InterPro" id="IPR042307">
    <property type="entry name" value="Reeler_sf"/>
</dbReference>
<keyword evidence="2" id="KW-0472">Membrane</keyword>
<accession>A0A9N8ZU48</accession>
<reference evidence="4" key="1">
    <citation type="submission" date="2021-06" db="EMBL/GenBank/DDBJ databases">
        <authorList>
            <person name="Kallberg Y."/>
            <person name="Tangrot J."/>
            <person name="Rosling A."/>
        </authorList>
    </citation>
    <scope>NUCLEOTIDE SEQUENCE</scope>
    <source>
        <strain evidence="4">CL551</strain>
    </source>
</reference>